<evidence type="ECO:0000313" key="3">
    <source>
        <dbReference type="Proteomes" id="UP000245998"/>
    </source>
</evidence>
<dbReference type="InterPro" id="IPR006541">
    <property type="entry name" value="Bacteriocin_ass"/>
</dbReference>
<feature type="transmembrane region" description="Helical" evidence="1">
    <location>
        <begin position="285"/>
        <end position="306"/>
    </location>
</feature>
<keyword evidence="1" id="KW-0812">Transmembrane</keyword>
<protein>
    <recommendedName>
        <fullName evidence="4">DUF1430 domain-containing protein</fullName>
    </recommendedName>
</protein>
<keyword evidence="1" id="KW-0472">Membrane</keyword>
<feature type="transmembrane region" description="Helical" evidence="1">
    <location>
        <begin position="601"/>
        <end position="621"/>
    </location>
</feature>
<feature type="transmembrane region" description="Helical" evidence="1">
    <location>
        <begin position="7"/>
        <end position="26"/>
    </location>
</feature>
<evidence type="ECO:0000256" key="1">
    <source>
        <dbReference type="SAM" id="Phobius"/>
    </source>
</evidence>
<reference evidence="2 3" key="1">
    <citation type="submission" date="2018-04" db="EMBL/GenBank/DDBJ databases">
        <title>Camelliibacillus theae gen. nov., sp. nov., isolated from Pu'er tea.</title>
        <authorList>
            <person name="Niu L."/>
        </authorList>
    </citation>
    <scope>NUCLEOTIDE SEQUENCE [LARGE SCALE GENOMIC DNA]</scope>
    <source>
        <strain evidence="2 3">T8</strain>
    </source>
</reference>
<dbReference type="AlphaFoldDB" id="A0A2U1K335"/>
<proteinExistence type="predicted"/>
<dbReference type="EMBL" id="QCZG01000014">
    <property type="protein sequence ID" value="PWA11940.1"/>
    <property type="molecule type" value="Genomic_DNA"/>
</dbReference>
<dbReference type="Pfam" id="PF07242">
    <property type="entry name" value="DUF1430"/>
    <property type="match status" value="1"/>
</dbReference>
<dbReference type="OrthoDB" id="2824371at2"/>
<evidence type="ECO:0008006" key="4">
    <source>
        <dbReference type="Google" id="ProtNLM"/>
    </source>
</evidence>
<feature type="transmembrane region" description="Helical" evidence="1">
    <location>
        <begin position="212"/>
        <end position="231"/>
    </location>
</feature>
<gene>
    <name evidence="2" type="ORF">DCC39_08370</name>
</gene>
<sequence>MKKIKYIISLILIAIVFGFIGEIYVWHVDSFESTYTNVTMYLQKETSQEEMIEDIYHAAEKENVEIFTIDQEIENIFSTTRIIYGTEGVKSHLSDMSKINPGHFQSVFLGNVQVKFKPLEEIDDLSQIELYHVIGDKEDILEFKRDLVNQYAGRFPQEGSDSHENLFIVMAIWGVSLLFLLLMTLYEVALVKKEVMIRIICGESLIHFVNKNILVDLAVYVVMFTTIPFTLNRFTTATYYMNVSITGIIIFLLLNSMIYLSLYFTDYKKDMGSKESSKSVLNVSYIYKVISIVSVIIVMSGCIELIHQGADYYRQKNFFEEHKGYAYIGFGSLHDDIEAIYADAYQQFSEEGKVFSLVNLETFGETNTEYILANSAAIEYLQANILDIENFSFKEKIYFIIPDKLVANQRINEEVHDIWSSYYKGEYDDEFVPYKENVEIINMKNSGKISTGLMKNPIIILNNMKNYDKYWNSTYIGNSSLFKISDKEWSSFISKHGLENEMYYQTNAYDYYMHQWQLLKRNMFIGIVLFAVLIMLESMIIRTIISYEYRVSAMEIALKKVLGYKLFERHKKILLTTLIFGIISVLAATLIFYFIGEAFTYILLAGICMLVIEMVIVCFYINKTDKMNIQKILKGGTL</sequence>
<dbReference type="Proteomes" id="UP000245998">
    <property type="component" value="Unassembled WGS sequence"/>
</dbReference>
<dbReference type="RefSeq" id="WP_116554440.1">
    <property type="nucleotide sequence ID" value="NZ_QCZG01000014.1"/>
</dbReference>
<feature type="transmembrane region" description="Helical" evidence="1">
    <location>
        <begin position="573"/>
        <end position="595"/>
    </location>
</feature>
<organism evidence="2 3">
    <name type="scientific">Pueribacillus theae</name>
    <dbReference type="NCBI Taxonomy" id="2171751"/>
    <lineage>
        <taxon>Bacteria</taxon>
        <taxon>Bacillati</taxon>
        <taxon>Bacillota</taxon>
        <taxon>Bacilli</taxon>
        <taxon>Bacillales</taxon>
        <taxon>Bacillaceae</taxon>
        <taxon>Pueribacillus</taxon>
    </lineage>
</organism>
<comment type="caution">
    <text evidence="2">The sequence shown here is derived from an EMBL/GenBank/DDBJ whole genome shotgun (WGS) entry which is preliminary data.</text>
</comment>
<name>A0A2U1K335_9BACI</name>
<keyword evidence="1" id="KW-1133">Transmembrane helix</keyword>
<feature type="transmembrane region" description="Helical" evidence="1">
    <location>
        <begin position="166"/>
        <end position="191"/>
    </location>
</feature>
<feature type="transmembrane region" description="Helical" evidence="1">
    <location>
        <begin position="243"/>
        <end position="264"/>
    </location>
</feature>
<feature type="transmembrane region" description="Helical" evidence="1">
    <location>
        <begin position="523"/>
        <end position="545"/>
    </location>
</feature>
<keyword evidence="3" id="KW-1185">Reference proteome</keyword>
<accession>A0A2U1K335</accession>
<evidence type="ECO:0000313" key="2">
    <source>
        <dbReference type="EMBL" id="PWA11940.1"/>
    </source>
</evidence>